<reference evidence="1 2" key="1">
    <citation type="submission" date="2020-08" db="EMBL/GenBank/DDBJ databases">
        <title>Genomic Encyclopedia of Type Strains, Phase IV (KMG-V): Genome sequencing to study the core and pangenomes of soil and plant-associated prokaryotes.</title>
        <authorList>
            <person name="Whitman W."/>
        </authorList>
    </citation>
    <scope>NUCLEOTIDE SEQUENCE [LARGE SCALE GENOMIC DNA]</scope>
    <source>
        <strain evidence="1 2">M2T3</strain>
    </source>
</reference>
<name>A0A7X0J6M7_9SPHI</name>
<dbReference type="EMBL" id="JACHCC010000011">
    <property type="protein sequence ID" value="MBB6501795.1"/>
    <property type="molecule type" value="Genomic_DNA"/>
</dbReference>
<accession>A0A7X0J6M7</accession>
<evidence type="ECO:0000313" key="2">
    <source>
        <dbReference type="Proteomes" id="UP000521017"/>
    </source>
</evidence>
<comment type="caution">
    <text evidence="1">The sequence shown here is derived from an EMBL/GenBank/DDBJ whole genome shotgun (WGS) entry which is preliminary data.</text>
</comment>
<dbReference type="AlphaFoldDB" id="A0A7X0J6M7"/>
<organism evidence="1 2">
    <name type="scientific">Pedobacter cryoconitis</name>
    <dbReference type="NCBI Taxonomy" id="188932"/>
    <lineage>
        <taxon>Bacteria</taxon>
        <taxon>Pseudomonadati</taxon>
        <taxon>Bacteroidota</taxon>
        <taxon>Sphingobacteriia</taxon>
        <taxon>Sphingobacteriales</taxon>
        <taxon>Sphingobacteriaceae</taxon>
        <taxon>Pedobacter</taxon>
    </lineage>
</organism>
<sequence length="63" mass="7551">MEYLTLLDYLYVISQPLRKKSVRTISFFLPHNLTVLNNLFTLKRHYPNINNTSYPNNHQLNNN</sequence>
<dbReference type="Proteomes" id="UP000521017">
    <property type="component" value="Unassembled WGS sequence"/>
</dbReference>
<evidence type="ECO:0000313" key="1">
    <source>
        <dbReference type="EMBL" id="MBB6501795.1"/>
    </source>
</evidence>
<gene>
    <name evidence="1" type="ORF">HDF25_003972</name>
</gene>
<protein>
    <submittedName>
        <fullName evidence="1">Uncharacterized protein</fullName>
    </submittedName>
</protein>
<proteinExistence type="predicted"/>